<dbReference type="Proteomes" id="UP000694523">
    <property type="component" value="Unplaced"/>
</dbReference>
<dbReference type="InterPro" id="IPR023561">
    <property type="entry name" value="Carbonic_anhydrase_a-class"/>
</dbReference>
<dbReference type="SMART" id="SM01057">
    <property type="entry name" value="Carb_anhydrase"/>
    <property type="match status" value="1"/>
</dbReference>
<dbReference type="InterPro" id="IPR001148">
    <property type="entry name" value="CA_dom"/>
</dbReference>
<dbReference type="GO" id="GO:0008270">
    <property type="term" value="F:zinc ion binding"/>
    <property type="evidence" value="ECO:0007669"/>
    <property type="project" value="InterPro"/>
</dbReference>
<dbReference type="InterPro" id="IPR036398">
    <property type="entry name" value="CA_dom_sf"/>
</dbReference>
<sequence>MLGEPWPESKWINIYNQRDLMGSSFNIDGVFCGGSRQSPVNIVPGHVKTDENLGNFTFVNFSTREVFHNIVNTGHTVQINLKESMVEIHGGGLNGVYVMHVVALKKGLTTEDAMVDPEGIAVLGFLIEVRQCVHTPYKKGPWSNLTSHLMNSTEPVNLTDAISMTDLIGDVDLTKFYRYKGSLTTPMCNEVVIWTVFVEPIHVHADLLQLFPTKTHLTNRYQPTKALSGRQIYASPAVELPAG</sequence>
<dbReference type="Gene3D" id="3.10.200.10">
    <property type="entry name" value="Alpha carbonic anhydrase"/>
    <property type="match status" value="2"/>
</dbReference>
<evidence type="ECO:0000256" key="1">
    <source>
        <dbReference type="ARBA" id="ARBA00010718"/>
    </source>
</evidence>
<accession>A0A8C6UNE6</accession>
<organism evidence="3 4">
    <name type="scientific">Neogobius melanostomus</name>
    <name type="common">round goby</name>
    <dbReference type="NCBI Taxonomy" id="47308"/>
    <lineage>
        <taxon>Eukaryota</taxon>
        <taxon>Metazoa</taxon>
        <taxon>Chordata</taxon>
        <taxon>Craniata</taxon>
        <taxon>Vertebrata</taxon>
        <taxon>Euteleostomi</taxon>
        <taxon>Actinopterygii</taxon>
        <taxon>Neopterygii</taxon>
        <taxon>Teleostei</taxon>
        <taxon>Neoteleostei</taxon>
        <taxon>Acanthomorphata</taxon>
        <taxon>Gobiaria</taxon>
        <taxon>Gobiiformes</taxon>
        <taxon>Gobioidei</taxon>
        <taxon>Gobiidae</taxon>
        <taxon>Benthophilinae</taxon>
        <taxon>Neogobiini</taxon>
        <taxon>Neogobius</taxon>
    </lineage>
</organism>
<feature type="domain" description="Alpha-carbonic anhydrase" evidence="2">
    <location>
        <begin position="1"/>
        <end position="236"/>
    </location>
</feature>
<dbReference type="AlphaFoldDB" id="A0A8C6UNE6"/>
<dbReference type="PANTHER" id="PTHR18952:SF200">
    <property type="entry name" value="CARBONIC ANHYDRASE"/>
    <property type="match status" value="1"/>
</dbReference>
<dbReference type="GO" id="GO:0005886">
    <property type="term" value="C:plasma membrane"/>
    <property type="evidence" value="ECO:0007669"/>
    <property type="project" value="TreeGrafter"/>
</dbReference>
<evidence type="ECO:0000313" key="4">
    <source>
        <dbReference type="Proteomes" id="UP000694523"/>
    </source>
</evidence>
<dbReference type="PANTHER" id="PTHR18952">
    <property type="entry name" value="CARBONIC ANHYDRASE"/>
    <property type="match status" value="1"/>
</dbReference>
<evidence type="ECO:0000259" key="2">
    <source>
        <dbReference type="PROSITE" id="PS51144"/>
    </source>
</evidence>
<evidence type="ECO:0000313" key="3">
    <source>
        <dbReference type="Ensembl" id="ENSNMLP00000036430.1"/>
    </source>
</evidence>
<comment type="similarity">
    <text evidence="1">Belongs to the alpha-carbonic anhydrase family.</text>
</comment>
<dbReference type="Pfam" id="PF00194">
    <property type="entry name" value="Carb_anhydrase"/>
    <property type="match status" value="1"/>
</dbReference>
<dbReference type="GO" id="GO:0004089">
    <property type="term" value="F:carbonate dehydratase activity"/>
    <property type="evidence" value="ECO:0007669"/>
    <property type="project" value="InterPro"/>
</dbReference>
<protein>
    <recommendedName>
        <fullName evidence="2">Alpha-carbonic anhydrase domain-containing protein</fullName>
    </recommendedName>
</protein>
<keyword evidence="4" id="KW-1185">Reference proteome</keyword>
<dbReference type="PROSITE" id="PS51144">
    <property type="entry name" value="ALPHA_CA_2"/>
    <property type="match status" value="1"/>
</dbReference>
<dbReference type="SUPFAM" id="SSF51069">
    <property type="entry name" value="Carbonic anhydrase"/>
    <property type="match status" value="1"/>
</dbReference>
<reference evidence="3" key="2">
    <citation type="submission" date="2025-09" db="UniProtKB">
        <authorList>
            <consortium name="Ensembl"/>
        </authorList>
    </citation>
    <scope>IDENTIFICATION</scope>
</reference>
<reference evidence="3" key="1">
    <citation type="submission" date="2025-08" db="UniProtKB">
        <authorList>
            <consortium name="Ensembl"/>
        </authorList>
    </citation>
    <scope>IDENTIFICATION</scope>
</reference>
<dbReference type="Ensembl" id="ENSNMLT00000040581.1">
    <property type="protein sequence ID" value="ENSNMLP00000036430.1"/>
    <property type="gene ID" value="ENSNMLG00000022568.1"/>
</dbReference>
<name>A0A8C6UNE6_9GOBI</name>
<proteinExistence type="inferred from homology"/>